<proteinExistence type="inferred from homology"/>
<dbReference type="PANTHER" id="PTHR43802:SF1">
    <property type="entry name" value="IP11341P-RELATED"/>
    <property type="match status" value="1"/>
</dbReference>
<dbReference type="Gene3D" id="3.90.226.10">
    <property type="entry name" value="2-enoyl-CoA Hydratase, Chain A, domain 1"/>
    <property type="match status" value="1"/>
</dbReference>
<dbReference type="Proteomes" id="UP000001880">
    <property type="component" value="Chromosome"/>
</dbReference>
<organism evidence="2 3">
    <name type="scientific">Haliangium ochraceum (strain DSM 14365 / JCM 11303 / SMP-2)</name>
    <dbReference type="NCBI Taxonomy" id="502025"/>
    <lineage>
        <taxon>Bacteria</taxon>
        <taxon>Pseudomonadati</taxon>
        <taxon>Myxococcota</taxon>
        <taxon>Polyangia</taxon>
        <taxon>Haliangiales</taxon>
        <taxon>Kofleriaceae</taxon>
        <taxon>Haliangium</taxon>
    </lineage>
</organism>
<dbReference type="KEGG" id="hoh:Hoch_5490"/>
<name>D0LZJ4_HALO1</name>
<dbReference type="RefSeq" id="WP_012830565.1">
    <property type="nucleotide sequence ID" value="NC_013440.1"/>
</dbReference>
<dbReference type="SUPFAM" id="SSF52096">
    <property type="entry name" value="ClpP/crotonase"/>
    <property type="match status" value="1"/>
</dbReference>
<dbReference type="PANTHER" id="PTHR43802">
    <property type="entry name" value="ENOYL-COA HYDRATASE"/>
    <property type="match status" value="1"/>
</dbReference>
<dbReference type="InterPro" id="IPR014748">
    <property type="entry name" value="Enoyl-CoA_hydra_C"/>
</dbReference>
<evidence type="ECO:0000256" key="1">
    <source>
        <dbReference type="ARBA" id="ARBA00005254"/>
    </source>
</evidence>
<protein>
    <submittedName>
        <fullName evidence="2">Enoyl-CoA hydratase/isomerase</fullName>
    </submittedName>
</protein>
<evidence type="ECO:0000313" key="3">
    <source>
        <dbReference type="Proteomes" id="UP000001880"/>
    </source>
</evidence>
<comment type="similarity">
    <text evidence="1">Belongs to the enoyl-CoA hydratase/isomerase family.</text>
</comment>
<reference evidence="2 3" key="1">
    <citation type="journal article" date="2010" name="Stand. Genomic Sci.">
        <title>Complete genome sequence of Haliangium ochraceum type strain (SMP-2).</title>
        <authorList>
            <consortium name="US DOE Joint Genome Institute (JGI-PGF)"/>
            <person name="Ivanova N."/>
            <person name="Daum C."/>
            <person name="Lang E."/>
            <person name="Abt B."/>
            <person name="Kopitz M."/>
            <person name="Saunders E."/>
            <person name="Lapidus A."/>
            <person name="Lucas S."/>
            <person name="Glavina Del Rio T."/>
            <person name="Nolan M."/>
            <person name="Tice H."/>
            <person name="Copeland A."/>
            <person name="Cheng J.F."/>
            <person name="Chen F."/>
            <person name="Bruce D."/>
            <person name="Goodwin L."/>
            <person name="Pitluck S."/>
            <person name="Mavromatis K."/>
            <person name="Pati A."/>
            <person name="Mikhailova N."/>
            <person name="Chen A."/>
            <person name="Palaniappan K."/>
            <person name="Land M."/>
            <person name="Hauser L."/>
            <person name="Chang Y.J."/>
            <person name="Jeffries C.D."/>
            <person name="Detter J.C."/>
            <person name="Brettin T."/>
            <person name="Rohde M."/>
            <person name="Goker M."/>
            <person name="Bristow J."/>
            <person name="Markowitz V."/>
            <person name="Eisen J.A."/>
            <person name="Hugenholtz P."/>
            <person name="Kyrpides N.C."/>
            <person name="Klenk H.P."/>
        </authorList>
    </citation>
    <scope>NUCLEOTIDE SEQUENCE [LARGE SCALE GENOMIC DNA]</scope>
    <source>
        <strain evidence="3">DSM 14365 / CIP 107738 / JCM 11303 / AJ 13395 / SMP-2</strain>
    </source>
</reference>
<sequence length="268" mass="28925">MTQAQFISSETRGHVRLIGLDRAAKRNAFGVDMLRELAEAYTAFEQDAELRCAVLFAHGDHFTGGLDLSEVGPAVAAGATLFPEGAIDPLDLPGIDPGTQRPRRSKPVVCAVQGWCLTIGIELLLASDIRVAARDTRFAQIEILRGIMPFGGATLRFPQIAGWGNAMRYLLTGDEFSAEEAYRIGLVQELVEPGTQLERALALAERVAAQAPLAVQASLASSREAVEQGPPAAIARLMERTEALMRSEDAAEGVRAFVERRPGRFQGK</sequence>
<dbReference type="AlphaFoldDB" id="D0LZJ4"/>
<keyword evidence="2" id="KW-0413">Isomerase</keyword>
<gene>
    <name evidence="2" type="ordered locus">Hoch_5490</name>
</gene>
<dbReference type="NCBIfam" id="NF005126">
    <property type="entry name" value="PRK06563.1"/>
    <property type="match status" value="1"/>
</dbReference>
<keyword evidence="3" id="KW-1185">Reference proteome</keyword>
<dbReference type="CDD" id="cd06558">
    <property type="entry name" value="crotonase-like"/>
    <property type="match status" value="1"/>
</dbReference>
<dbReference type="GO" id="GO:0016853">
    <property type="term" value="F:isomerase activity"/>
    <property type="evidence" value="ECO:0007669"/>
    <property type="project" value="UniProtKB-KW"/>
</dbReference>
<accession>D0LZJ4</accession>
<dbReference type="InterPro" id="IPR029045">
    <property type="entry name" value="ClpP/crotonase-like_dom_sf"/>
</dbReference>
<dbReference type="Pfam" id="PF00378">
    <property type="entry name" value="ECH_1"/>
    <property type="match status" value="1"/>
</dbReference>
<evidence type="ECO:0000313" key="2">
    <source>
        <dbReference type="EMBL" id="ACY17973.1"/>
    </source>
</evidence>
<dbReference type="EMBL" id="CP001804">
    <property type="protein sequence ID" value="ACY17973.1"/>
    <property type="molecule type" value="Genomic_DNA"/>
</dbReference>
<dbReference type="OrthoDB" id="5365311at2"/>
<dbReference type="Gene3D" id="1.10.12.10">
    <property type="entry name" value="Lyase 2-enoyl-coa Hydratase, Chain A, domain 2"/>
    <property type="match status" value="1"/>
</dbReference>
<dbReference type="InterPro" id="IPR001753">
    <property type="entry name" value="Enoyl-CoA_hydra/iso"/>
</dbReference>
<dbReference type="eggNOG" id="COG1024">
    <property type="taxonomic scope" value="Bacteria"/>
</dbReference>
<dbReference type="HOGENOM" id="CLU_009834_7_6_7"/>
<dbReference type="STRING" id="502025.Hoch_5490"/>